<gene>
    <name evidence="2" type="ORF">FRC53_07225</name>
</gene>
<evidence type="ECO:0000259" key="1">
    <source>
        <dbReference type="Pfam" id="PF14297"/>
    </source>
</evidence>
<protein>
    <submittedName>
        <fullName evidence="2">DUF4373 domain-containing protein</fullName>
    </submittedName>
</protein>
<keyword evidence="3" id="KW-1185">Reference proteome</keyword>
<reference evidence="2" key="1">
    <citation type="journal article" date="2020" name="Appl. Environ. Microbiol.">
        <title>Medium-Chain Fatty Acid Synthesis by 'Candidatus Weimeria bifida' gen. nov., sp. nov., and 'Candidatus Pseudoramibacter fermentans' sp. nov.</title>
        <authorList>
            <person name="Scarborough M.J."/>
            <person name="Myers K.S."/>
            <person name="Donohue T.J."/>
            <person name="Noguera D.R."/>
        </authorList>
    </citation>
    <scope>NUCLEOTIDE SEQUENCE</scope>
    <source>
        <strain evidence="2">EUB1.1</strain>
    </source>
</reference>
<dbReference type="AlphaFoldDB" id="A0A6L5GSN3"/>
<proteinExistence type="predicted"/>
<name>A0A6L5GSN3_9FIRM</name>
<sequence>MANKRGRPCKTGLDWFPFEVGLLTDRKLRAPRAHHGPAAALTYLALLTLIYQDKGYYLDYRESVREDVALDVSDLISGPDPVSTDEIMAIIEELAEPNGLPKVRECAKWSAARKQNLQARIREEGAQAEGP</sequence>
<evidence type="ECO:0000313" key="2">
    <source>
        <dbReference type="EMBL" id="MQM73183.1"/>
    </source>
</evidence>
<accession>A0A6L5GSN3</accession>
<organism evidence="2 3">
    <name type="scientific">Candidatus Pseudoramibacter fermentans</name>
    <dbReference type="NCBI Taxonomy" id="2594427"/>
    <lineage>
        <taxon>Bacteria</taxon>
        <taxon>Bacillati</taxon>
        <taxon>Bacillota</taxon>
        <taxon>Clostridia</taxon>
        <taxon>Eubacteriales</taxon>
        <taxon>Eubacteriaceae</taxon>
        <taxon>Pseudoramibacter</taxon>
    </lineage>
</organism>
<dbReference type="Proteomes" id="UP000473648">
    <property type="component" value="Unassembled WGS sequence"/>
</dbReference>
<dbReference type="EMBL" id="VOGB01000005">
    <property type="protein sequence ID" value="MQM73183.1"/>
    <property type="molecule type" value="Genomic_DNA"/>
</dbReference>
<dbReference type="InterPro" id="IPR025400">
    <property type="entry name" value="Lin1244/Lin1753-like_N"/>
</dbReference>
<feature type="domain" description="Lin1244/Lin1753-like N-terminal" evidence="1">
    <location>
        <begin position="15"/>
        <end position="95"/>
    </location>
</feature>
<evidence type="ECO:0000313" key="3">
    <source>
        <dbReference type="Proteomes" id="UP000473648"/>
    </source>
</evidence>
<comment type="caution">
    <text evidence="2">The sequence shown here is derived from an EMBL/GenBank/DDBJ whole genome shotgun (WGS) entry which is preliminary data.</text>
</comment>
<dbReference type="Pfam" id="PF14297">
    <property type="entry name" value="Lin1244_N"/>
    <property type="match status" value="1"/>
</dbReference>